<evidence type="ECO:0000256" key="4">
    <source>
        <dbReference type="ARBA" id="ARBA00023015"/>
    </source>
</evidence>
<dbReference type="STRING" id="425264.A0A3G2S0I3"/>
<dbReference type="GO" id="GO:0003677">
    <property type="term" value="F:DNA binding"/>
    <property type="evidence" value="ECO:0007669"/>
    <property type="project" value="TreeGrafter"/>
</dbReference>
<evidence type="ECO:0000256" key="3">
    <source>
        <dbReference type="ARBA" id="ARBA00017306"/>
    </source>
</evidence>
<evidence type="ECO:0000256" key="8">
    <source>
        <dbReference type="ARBA" id="ARBA00031747"/>
    </source>
</evidence>
<evidence type="ECO:0000259" key="10">
    <source>
        <dbReference type="Pfam" id="PF05236"/>
    </source>
</evidence>
<sequence length="488" mass="52660">MEKRAESGNTNQDAGPAKKIKTESASDDALLRLPPGHPSPSAMPAPGSDPSVTTASPSLSNFDKLVSLAAQRSDAANGASHSNQNDAAPLNLLSQTVPSPTASSLPLSLQRLQAMRQQQQQQQKQQEVQHSATQMSNSLPSAPQTSNANPSSTSYDQLIDVMGYSGVDLRAEEAFIQQNGSSWEDSHTASAIHAAGLVHGLYLNVYPLSNMVHRIARQYGLSVNAATLDYLSIATRMRFRNLLESMVRASRHRAWSTHQRSPPMYLETLPDGSRKAMYHEELISNPVKQLAGIEKAERIEEGNWRRMRIEREENEAAALEAGGDDGTPKGKKRTGTSSRNLSEDVRKRLADSTAMRHLGANNMASKYSWLQSPSTRTTASARVRDTTEPTSASNSPAPKANSALPKPKFAPSANRRGTAAQAAHAGAWSDVALRQAAQREQERVARSRVTLHDALSALEREHAGGAGSGAGRRVLYMAQAYGSGRCSL</sequence>
<dbReference type="AlphaFoldDB" id="A0A3G2S0I3"/>
<feature type="compositionally biased region" description="Low complexity" evidence="9">
    <location>
        <begin position="113"/>
        <end position="129"/>
    </location>
</feature>
<keyword evidence="6" id="KW-0539">Nucleus</keyword>
<feature type="region of interest" description="Disordered" evidence="9">
    <location>
        <begin position="1"/>
        <end position="58"/>
    </location>
</feature>
<dbReference type="Proteomes" id="UP000269793">
    <property type="component" value="Chromosome I"/>
</dbReference>
<accession>A0A3G2S0I3</accession>
<evidence type="ECO:0000256" key="1">
    <source>
        <dbReference type="ARBA" id="ARBA00004123"/>
    </source>
</evidence>
<keyword evidence="4" id="KW-0805">Transcription regulation</keyword>
<evidence type="ECO:0000256" key="7">
    <source>
        <dbReference type="ARBA" id="ARBA00025346"/>
    </source>
</evidence>
<evidence type="ECO:0000313" key="11">
    <source>
        <dbReference type="EMBL" id="AYO41553.1"/>
    </source>
</evidence>
<dbReference type="EMBL" id="CP033148">
    <property type="protein sequence ID" value="AYO41553.1"/>
    <property type="molecule type" value="Genomic_DNA"/>
</dbReference>
<proteinExistence type="inferred from homology"/>
<evidence type="ECO:0000256" key="6">
    <source>
        <dbReference type="ARBA" id="ARBA00023242"/>
    </source>
</evidence>
<name>A0A3G2S0I3_MALR7</name>
<feature type="domain" description="Transcription initiation factor TFIID component TAF4 C-terminal" evidence="10">
    <location>
        <begin position="160"/>
        <end position="464"/>
    </location>
</feature>
<feature type="region of interest" description="Disordered" evidence="9">
    <location>
        <begin position="318"/>
        <end position="345"/>
    </location>
</feature>
<dbReference type="GO" id="GO:0005669">
    <property type="term" value="C:transcription factor TFIID complex"/>
    <property type="evidence" value="ECO:0007669"/>
    <property type="project" value="InterPro"/>
</dbReference>
<dbReference type="OrthoDB" id="21060at2759"/>
<feature type="region of interest" description="Disordered" evidence="9">
    <location>
        <begin position="366"/>
        <end position="423"/>
    </location>
</feature>
<comment type="function">
    <text evidence="7">Functions as a component of the DNA-binding general transcription factor complex TFIID. Binding of TFIID to a promoter (with or without TATA element) is the initial step in pre-initiation complex (PIC) formation. TFIID plays a key role in the regulation of gene expression by RNA polymerase II through different activities such as transcription activator interaction, core promoter recognition and selectivity, TFIIA and TFIIB interaction, chromatin modification (histone acetylation by TAF1), facilitation of DNA opening and initiation of transcription.</text>
</comment>
<organism evidence="11 12">
    <name type="scientific">Malassezia restricta (strain ATCC 96810 / NBRC 103918 / CBS 7877)</name>
    <name type="common">Seborrheic dermatitis infection agent</name>
    <dbReference type="NCBI Taxonomy" id="425264"/>
    <lineage>
        <taxon>Eukaryota</taxon>
        <taxon>Fungi</taxon>
        <taxon>Dikarya</taxon>
        <taxon>Basidiomycota</taxon>
        <taxon>Ustilaginomycotina</taxon>
        <taxon>Malasseziomycetes</taxon>
        <taxon>Malasseziales</taxon>
        <taxon>Malasseziaceae</taxon>
        <taxon>Malassezia</taxon>
    </lineage>
</organism>
<comment type="similarity">
    <text evidence="2">Belongs to the TAF4 family.</text>
</comment>
<feature type="compositionally biased region" description="Polar residues" evidence="9">
    <location>
        <begin position="366"/>
        <end position="380"/>
    </location>
</feature>
<gene>
    <name evidence="11" type="ORF">DNF11_0603</name>
</gene>
<dbReference type="InterPro" id="IPR007900">
    <property type="entry name" value="TAF4_C"/>
</dbReference>
<reference evidence="11 12" key="1">
    <citation type="submission" date="2018-10" db="EMBL/GenBank/DDBJ databases">
        <title>Complete genome sequence of Malassezia restricta CBS 7877.</title>
        <authorList>
            <person name="Morand S.C."/>
            <person name="Bertignac M."/>
            <person name="Iltis A."/>
            <person name="Kolder I."/>
            <person name="Pirovano W."/>
            <person name="Jourdain R."/>
            <person name="Clavaud C."/>
        </authorList>
    </citation>
    <scope>NUCLEOTIDE SEQUENCE [LARGE SCALE GENOMIC DNA]</scope>
    <source>
        <strain evidence="11 12">CBS 7877</strain>
    </source>
</reference>
<keyword evidence="11" id="KW-0648">Protein biosynthesis</keyword>
<keyword evidence="11" id="KW-0396">Initiation factor</keyword>
<keyword evidence="12" id="KW-1185">Reference proteome</keyword>
<keyword evidence="5" id="KW-0804">Transcription</keyword>
<dbReference type="CDD" id="cd08045">
    <property type="entry name" value="HFD_TAF4"/>
    <property type="match status" value="1"/>
</dbReference>
<dbReference type="PANTHER" id="PTHR15138">
    <property type="entry name" value="TRANSCRIPTION INITIATION FACTOR TFIID SUBUNIT 4"/>
    <property type="match status" value="1"/>
</dbReference>
<protein>
    <recommendedName>
        <fullName evidence="3">Transcription initiation factor TFIID subunit 4</fullName>
    </recommendedName>
    <alternativeName>
        <fullName evidence="8">TBP-associated factor 4</fullName>
    </alternativeName>
</protein>
<dbReference type="PANTHER" id="PTHR15138:SF14">
    <property type="entry name" value="TRANSCRIPTION INITIATION FACTOR TFIID SUBUNIT 4"/>
    <property type="match status" value="1"/>
</dbReference>
<dbReference type="GO" id="GO:0006367">
    <property type="term" value="P:transcription initiation at RNA polymerase II promoter"/>
    <property type="evidence" value="ECO:0007669"/>
    <property type="project" value="TreeGrafter"/>
</dbReference>
<dbReference type="VEuPathDB" id="FungiDB:DNF11_0603"/>
<feature type="region of interest" description="Disordered" evidence="9">
    <location>
        <begin position="113"/>
        <end position="154"/>
    </location>
</feature>
<dbReference type="GO" id="GO:0003743">
    <property type="term" value="F:translation initiation factor activity"/>
    <property type="evidence" value="ECO:0007669"/>
    <property type="project" value="UniProtKB-KW"/>
</dbReference>
<feature type="compositionally biased region" description="Polar residues" evidence="9">
    <location>
        <begin position="130"/>
        <end position="154"/>
    </location>
</feature>
<dbReference type="InterPro" id="IPR045144">
    <property type="entry name" value="TAF4"/>
</dbReference>
<feature type="compositionally biased region" description="Low complexity" evidence="9">
    <location>
        <begin position="391"/>
        <end position="423"/>
    </location>
</feature>
<comment type="subcellular location">
    <subcellularLocation>
        <location evidence="1">Nucleus</location>
    </subcellularLocation>
</comment>
<evidence type="ECO:0000256" key="2">
    <source>
        <dbReference type="ARBA" id="ARBA00006178"/>
    </source>
</evidence>
<evidence type="ECO:0000256" key="9">
    <source>
        <dbReference type="SAM" id="MobiDB-lite"/>
    </source>
</evidence>
<dbReference type="Pfam" id="PF05236">
    <property type="entry name" value="TAF4"/>
    <property type="match status" value="1"/>
</dbReference>
<evidence type="ECO:0000256" key="5">
    <source>
        <dbReference type="ARBA" id="ARBA00023163"/>
    </source>
</evidence>
<evidence type="ECO:0000313" key="12">
    <source>
        <dbReference type="Proteomes" id="UP000269793"/>
    </source>
</evidence>
<dbReference type="GO" id="GO:0016251">
    <property type="term" value="F:RNA polymerase II general transcription initiation factor activity"/>
    <property type="evidence" value="ECO:0007669"/>
    <property type="project" value="TreeGrafter"/>
</dbReference>